<dbReference type="PANTHER" id="PTHR38435">
    <property type="match status" value="1"/>
</dbReference>
<feature type="domain" description="6-phospho-N-acetylmuramidase N-terminal" evidence="2">
    <location>
        <begin position="4"/>
        <end position="239"/>
    </location>
</feature>
<dbReference type="EMBL" id="AZCT01000002">
    <property type="protein sequence ID" value="KRK13140.1"/>
    <property type="molecule type" value="Genomic_DNA"/>
</dbReference>
<dbReference type="PATRIC" id="fig|1423816.3.peg.1394"/>
<evidence type="ECO:0000313" key="3">
    <source>
        <dbReference type="EMBL" id="KRK13140.1"/>
    </source>
</evidence>
<dbReference type="Gene3D" id="3.20.20.70">
    <property type="entry name" value="Aldolase class I"/>
    <property type="match status" value="1"/>
</dbReference>
<protein>
    <submittedName>
        <fullName evidence="3">Outer surface protein</fullName>
    </submittedName>
</protein>
<reference evidence="3 4" key="1">
    <citation type="journal article" date="2015" name="Genome Announc.">
        <title>Expanding the biotechnology potential of lactobacilli through comparative genomics of 213 strains and associated genera.</title>
        <authorList>
            <person name="Sun Z."/>
            <person name="Harris H.M."/>
            <person name="McCann A."/>
            <person name="Guo C."/>
            <person name="Argimon S."/>
            <person name="Zhang W."/>
            <person name="Yang X."/>
            <person name="Jeffery I.B."/>
            <person name="Cooney J.C."/>
            <person name="Kagawa T.F."/>
            <person name="Liu W."/>
            <person name="Song Y."/>
            <person name="Salvetti E."/>
            <person name="Wrobel A."/>
            <person name="Rasinkangas P."/>
            <person name="Parkhill J."/>
            <person name="Rea M.C."/>
            <person name="O'Sullivan O."/>
            <person name="Ritari J."/>
            <person name="Douillard F.P."/>
            <person name="Paul Ross R."/>
            <person name="Yang R."/>
            <person name="Briner A.E."/>
            <person name="Felis G.E."/>
            <person name="de Vos W.M."/>
            <person name="Barrangou R."/>
            <person name="Klaenhammer T.R."/>
            <person name="Caufield P.W."/>
            <person name="Cui Y."/>
            <person name="Zhang H."/>
            <person name="O'Toole P.W."/>
        </authorList>
    </citation>
    <scope>NUCLEOTIDE SEQUENCE [LARGE SCALE GENOMIC DNA]</scope>
    <source>
        <strain evidence="3 4">DSM 20178</strain>
    </source>
</reference>
<accession>A0A0R1F2K3</accession>
<dbReference type="InterPro" id="IPR043894">
    <property type="entry name" value="MupG_C"/>
</dbReference>
<dbReference type="Pfam" id="PF05913">
    <property type="entry name" value="MupG_C"/>
    <property type="match status" value="1"/>
</dbReference>
<sequence length="368" mass="41224">MKRLGISLYPDQSSFEANKAYLDLAHHYGYSRIFTSLLQLLGEDGEDLLVKFSQTIDYANQLGFKTIVDINPALFKELKISYDDLSFFKDLHVWGLRLDEGFTGAEEARMTHNPYGLKIELNMSRGTNYLASIMAYDPNRDNLIGCHNFYPQAFTGLSEAIFAEYSAQYRHYGLHTAAFVSSANGKIGPWPIHDGLPTMESDRHRDIASQTSHLVLTGQIDDVIIGNAFASEAELKAVAATFLAPYPVLHTDMLASMTPTEEKIAFAAPHLYRGDASAYLLRDTQPRITYSTADIPAHDNGQTFDRGDILVVNSAYGRYKGELQIVLTPFKDDGQRNRIGRICADDLGFLDLVKPWSTFVLEKRELSD</sequence>
<dbReference type="Pfam" id="PF19200">
    <property type="entry name" value="MupG_N"/>
    <property type="match status" value="1"/>
</dbReference>
<dbReference type="AlphaFoldDB" id="A0A0R1F2K3"/>
<dbReference type="SUPFAM" id="SSF51445">
    <property type="entry name" value="(Trans)glycosidases"/>
    <property type="match status" value="1"/>
</dbReference>
<dbReference type="PANTHER" id="PTHR38435:SF1">
    <property type="entry name" value="DUF871 DOMAIN-CONTAINING PROTEIN"/>
    <property type="match status" value="1"/>
</dbReference>
<dbReference type="Proteomes" id="UP000051984">
    <property type="component" value="Unassembled WGS sequence"/>
</dbReference>
<proteinExistence type="predicted"/>
<dbReference type="InterPro" id="IPR017853">
    <property type="entry name" value="GH"/>
</dbReference>
<gene>
    <name evidence="3" type="ORF">FD51_GL001334</name>
</gene>
<dbReference type="SUPFAM" id="SSF50891">
    <property type="entry name" value="Cyclophilin-like"/>
    <property type="match status" value="1"/>
</dbReference>
<dbReference type="RefSeq" id="WP_010490503.1">
    <property type="nucleotide sequence ID" value="NZ_AZCT01000002.1"/>
</dbReference>
<dbReference type="InterPro" id="IPR029000">
    <property type="entry name" value="Cyclophilin-like_dom_sf"/>
</dbReference>
<dbReference type="InterPro" id="IPR013785">
    <property type="entry name" value="Aldolase_TIM"/>
</dbReference>
<dbReference type="InterPro" id="IPR043797">
    <property type="entry name" value="MupG_N"/>
</dbReference>
<feature type="domain" description="6-phospho-N-acetylmuramidase C-terminal" evidence="1">
    <location>
        <begin position="249"/>
        <end position="361"/>
    </location>
</feature>
<comment type="caution">
    <text evidence="3">The sequence shown here is derived from an EMBL/GenBank/DDBJ whole genome shotgun (WGS) entry which is preliminary data.</text>
</comment>
<organism evidence="3 4">
    <name type="scientific">Lacticaseibacillus zeae DSM 20178 = KCTC 3804</name>
    <dbReference type="NCBI Taxonomy" id="1423816"/>
    <lineage>
        <taxon>Bacteria</taxon>
        <taxon>Bacillati</taxon>
        <taxon>Bacillota</taxon>
        <taxon>Bacilli</taxon>
        <taxon>Lactobacillales</taxon>
        <taxon>Lactobacillaceae</taxon>
        <taxon>Lacticaseibacillus</taxon>
    </lineage>
</organism>
<dbReference type="InterPro" id="IPR008589">
    <property type="entry name" value="MupG"/>
</dbReference>
<name>A0A0R1F2K3_LACZE</name>
<dbReference type="Gene3D" id="2.40.100.10">
    <property type="entry name" value="Cyclophilin-like"/>
    <property type="match status" value="1"/>
</dbReference>
<evidence type="ECO:0000259" key="2">
    <source>
        <dbReference type="Pfam" id="PF19200"/>
    </source>
</evidence>
<evidence type="ECO:0000259" key="1">
    <source>
        <dbReference type="Pfam" id="PF05913"/>
    </source>
</evidence>
<evidence type="ECO:0000313" key="4">
    <source>
        <dbReference type="Proteomes" id="UP000051984"/>
    </source>
</evidence>
<dbReference type="eggNOG" id="COG3589">
    <property type="taxonomic scope" value="Bacteria"/>
</dbReference>